<dbReference type="Gene3D" id="2.130.10.10">
    <property type="entry name" value="YVTN repeat-like/Quinoprotein amine dehydrogenase"/>
    <property type="match status" value="1"/>
</dbReference>
<proteinExistence type="predicted"/>
<dbReference type="Proteomes" id="UP000219453">
    <property type="component" value="Unassembled WGS sequence"/>
</dbReference>
<protein>
    <recommendedName>
        <fullName evidence="4">WD40-like Beta Propeller Repeat</fullName>
    </recommendedName>
</protein>
<dbReference type="AlphaFoldDB" id="A0A285P5Q9"/>
<dbReference type="OrthoDB" id="386796at2157"/>
<gene>
    <name evidence="2" type="ORF">SAMN06269185_2878</name>
</gene>
<dbReference type="InterPro" id="IPR015943">
    <property type="entry name" value="WD40/YVTN_repeat-like_dom_sf"/>
</dbReference>
<sequence>MIDPRTSALFSTVATGGAGIETAILDHSPIRQSSWFDAVVADAVVTGRYLPIETGATDEVSTVAIADLRDDELVELAMELPDGATPTADRETGELLVPTATSVVSVDPADGTGREIGALDAGEGTDRAEAAATRPDCGRIAAGLTRSVDGDSIGLGTIDGETFRVGALDTATGTVESWHDRTWPAARVSYSPTDPSLLLFARTSEQDSDAPAGTALLARKGLGARPLDELLPDRHDGHWWDPDGTGIWYVSPDGVEYLDLELARRELVWSIPAARAHATADGRLVAVTTDGAEPSIRVSDRNTGEHIEVGTGPASADERPVQPQFVGNDEALAYTTEVDGELTLALAPVEAIRSCF</sequence>
<feature type="region of interest" description="Disordered" evidence="1">
    <location>
        <begin position="107"/>
        <end position="131"/>
    </location>
</feature>
<dbReference type="EMBL" id="OBEJ01000004">
    <property type="protein sequence ID" value="SNZ17072.1"/>
    <property type="molecule type" value="Genomic_DNA"/>
</dbReference>
<name>A0A285P5Q9_NATPI</name>
<evidence type="ECO:0000313" key="3">
    <source>
        <dbReference type="Proteomes" id="UP000219453"/>
    </source>
</evidence>
<reference evidence="2 3" key="1">
    <citation type="submission" date="2017-09" db="EMBL/GenBank/DDBJ databases">
        <authorList>
            <person name="Ehlers B."/>
            <person name="Leendertz F.H."/>
        </authorList>
    </citation>
    <scope>NUCLEOTIDE SEQUENCE [LARGE SCALE GENOMIC DNA]</scope>
    <source>
        <strain evidence="2 3">DSM 27208</strain>
    </source>
</reference>
<evidence type="ECO:0000256" key="1">
    <source>
        <dbReference type="SAM" id="MobiDB-lite"/>
    </source>
</evidence>
<organism evidence="2 3">
    <name type="scientific">Natronoarchaeum philippinense</name>
    <dbReference type="NCBI Taxonomy" id="558529"/>
    <lineage>
        <taxon>Archaea</taxon>
        <taxon>Methanobacteriati</taxon>
        <taxon>Methanobacteriota</taxon>
        <taxon>Stenosarchaea group</taxon>
        <taxon>Halobacteria</taxon>
        <taxon>Halobacteriales</taxon>
        <taxon>Natronoarchaeaceae</taxon>
    </lineage>
</organism>
<dbReference type="SUPFAM" id="SSF82171">
    <property type="entry name" value="DPP6 N-terminal domain-like"/>
    <property type="match status" value="1"/>
</dbReference>
<evidence type="ECO:0008006" key="4">
    <source>
        <dbReference type="Google" id="ProtNLM"/>
    </source>
</evidence>
<evidence type="ECO:0000313" key="2">
    <source>
        <dbReference type="EMBL" id="SNZ17072.1"/>
    </source>
</evidence>
<dbReference type="RefSeq" id="WP_097009771.1">
    <property type="nucleotide sequence ID" value="NZ_OBEJ01000004.1"/>
</dbReference>
<keyword evidence="3" id="KW-1185">Reference proteome</keyword>
<accession>A0A285P5Q9</accession>